<keyword evidence="1" id="KW-0175">Coiled coil</keyword>
<dbReference type="PANTHER" id="PTHR34835">
    <property type="entry name" value="OS07G0283600 PROTEIN-RELATED"/>
    <property type="match status" value="1"/>
</dbReference>
<name>A0A438JI35_VITVI</name>
<gene>
    <name evidence="3" type="ORF">CK203_014071</name>
</gene>
<dbReference type="EMBL" id="QGNW01000041">
    <property type="protein sequence ID" value="RVX08614.1"/>
    <property type="molecule type" value="Genomic_DNA"/>
</dbReference>
<dbReference type="PANTHER" id="PTHR34835:SF90">
    <property type="entry name" value="AMINOTRANSFERASE-LIKE PLANT MOBILE DOMAIN-CONTAINING PROTEIN"/>
    <property type="match status" value="1"/>
</dbReference>
<reference evidence="3 4" key="1">
    <citation type="journal article" date="2018" name="PLoS Genet.">
        <title>Population sequencing reveals clonal diversity and ancestral inbreeding in the grapevine cultivar Chardonnay.</title>
        <authorList>
            <person name="Roach M.J."/>
            <person name="Johnson D.L."/>
            <person name="Bohlmann J."/>
            <person name="van Vuuren H.J."/>
            <person name="Jones S.J."/>
            <person name="Pretorius I.S."/>
            <person name="Schmidt S.A."/>
            <person name="Borneman A.R."/>
        </authorList>
    </citation>
    <scope>NUCLEOTIDE SEQUENCE [LARGE SCALE GENOMIC DNA]</scope>
    <source>
        <strain evidence="4">cv. Chardonnay</strain>
        <tissue evidence="3">Leaf</tissue>
    </source>
</reference>
<evidence type="ECO:0000313" key="4">
    <source>
        <dbReference type="Proteomes" id="UP000288805"/>
    </source>
</evidence>
<accession>A0A438JI35</accession>
<proteinExistence type="predicted"/>
<evidence type="ECO:0000256" key="2">
    <source>
        <dbReference type="SAM" id="MobiDB-lite"/>
    </source>
</evidence>
<feature type="region of interest" description="Disordered" evidence="2">
    <location>
        <begin position="212"/>
        <end position="234"/>
    </location>
</feature>
<dbReference type="Proteomes" id="UP000288805">
    <property type="component" value="Unassembled WGS sequence"/>
</dbReference>
<dbReference type="InterPro" id="IPR038765">
    <property type="entry name" value="Papain-like_cys_pep_sf"/>
</dbReference>
<comment type="caution">
    <text evidence="3">The sequence shown here is derived from an EMBL/GenBank/DDBJ whole genome shotgun (WGS) entry which is preliminary data.</text>
</comment>
<dbReference type="SUPFAM" id="SSF54001">
    <property type="entry name" value="Cysteine proteinases"/>
    <property type="match status" value="1"/>
</dbReference>
<sequence>MNIRCRCSGRRFLSGIHLLSEVKKDVIRELGFGGLLQLGCKEVNLDLCFWLIKNTNIAYSQLELFGGKKVSLTCHDVGMTMGIPHSGRKLIVEKGSVKASQMPSLQDIESMMVGIDDMEEFKRVFLIFACATLLAPTSRLEGSHSLWRKESVWIKGCLMFLQIFYFSISNFPAMYVELTTPRIAAWNDFLVKQRKLELEMLGGFGKVELVSTSAEQDETEKNKAPAVDDPVDPDENEDFDVICARMEATQHEGQPSNFHEHVNESGAPFYTNNPQHSPVHSGGQRRSSEDDLGCTNEGVSERPNVEDGVFFSNEDPLHPGPHNMLVLVQSCMNNNVDVAPQASEEIRPRRVKMKVRRHRQRAAACKSPFVQLCVSKYKRLTEEETHVADYVFDESKDPSEMLCAYGGYGVTREQLQCLVGESFIDIPVISMFCRYMNAKEENPSRRHFFNPYFGEICGSMSKSTSKSTLKKRLGSYCVNLECCNQLLKNSFKRNDVNINNLHPQYADIVGDPKLCHTGMYAILYMQHWDGSGLNRTINSERMSLERLKFATHMVLDSENEIGEMEVTDKLIEEDEFDADQKDAFKNFVKDNVREAKKANRQAREASKKALQK</sequence>
<dbReference type="AlphaFoldDB" id="A0A438JI35"/>
<evidence type="ECO:0000313" key="3">
    <source>
        <dbReference type="EMBL" id="RVX08614.1"/>
    </source>
</evidence>
<dbReference type="Gene3D" id="3.40.395.10">
    <property type="entry name" value="Adenoviral Proteinase, Chain A"/>
    <property type="match status" value="1"/>
</dbReference>
<feature type="coiled-coil region" evidence="1">
    <location>
        <begin position="585"/>
        <end position="612"/>
    </location>
</feature>
<organism evidence="3 4">
    <name type="scientific">Vitis vinifera</name>
    <name type="common">Grape</name>
    <dbReference type="NCBI Taxonomy" id="29760"/>
    <lineage>
        <taxon>Eukaryota</taxon>
        <taxon>Viridiplantae</taxon>
        <taxon>Streptophyta</taxon>
        <taxon>Embryophyta</taxon>
        <taxon>Tracheophyta</taxon>
        <taxon>Spermatophyta</taxon>
        <taxon>Magnoliopsida</taxon>
        <taxon>eudicotyledons</taxon>
        <taxon>Gunneridae</taxon>
        <taxon>Pentapetalae</taxon>
        <taxon>rosids</taxon>
        <taxon>Vitales</taxon>
        <taxon>Vitaceae</taxon>
        <taxon>Viteae</taxon>
        <taxon>Vitis</taxon>
    </lineage>
</organism>
<protein>
    <submittedName>
        <fullName evidence="3">Uncharacterized protein</fullName>
    </submittedName>
</protein>
<feature type="region of interest" description="Disordered" evidence="2">
    <location>
        <begin position="250"/>
        <end position="307"/>
    </location>
</feature>
<evidence type="ECO:0000256" key="1">
    <source>
        <dbReference type="SAM" id="Coils"/>
    </source>
</evidence>